<accession>A0A7T4R2L4</accession>
<gene>
    <name evidence="2" type="primary">ampE</name>
    <name evidence="2" type="ORF">I6N98_04385</name>
</gene>
<dbReference type="InterPro" id="IPR031347">
    <property type="entry name" value="AmpE"/>
</dbReference>
<dbReference type="RefSeq" id="WP_198570584.1">
    <property type="nucleotide sequence ID" value="NZ_CP066167.1"/>
</dbReference>
<keyword evidence="1" id="KW-1133">Transmembrane helix</keyword>
<dbReference type="AlphaFoldDB" id="A0A7T4R2L4"/>
<dbReference type="InterPro" id="IPR052966">
    <property type="entry name" value="Beta-lactamase_Reg"/>
</dbReference>
<feature type="transmembrane region" description="Helical" evidence="1">
    <location>
        <begin position="146"/>
        <end position="168"/>
    </location>
</feature>
<dbReference type="GO" id="GO:0005886">
    <property type="term" value="C:plasma membrane"/>
    <property type="evidence" value="ECO:0007669"/>
    <property type="project" value="TreeGrafter"/>
</dbReference>
<protein>
    <submittedName>
        <fullName evidence="2">Regulatory signaling modulator protein AmpE</fullName>
    </submittedName>
</protein>
<dbReference type="GO" id="GO:0046677">
    <property type="term" value="P:response to antibiotic"/>
    <property type="evidence" value="ECO:0007669"/>
    <property type="project" value="TreeGrafter"/>
</dbReference>
<keyword evidence="3" id="KW-1185">Reference proteome</keyword>
<dbReference type="PANTHER" id="PTHR38684:SF1">
    <property type="entry name" value="PROTEIN AMPE"/>
    <property type="match status" value="1"/>
</dbReference>
<proteinExistence type="predicted"/>
<reference evidence="2 3" key="1">
    <citation type="submission" date="2020-12" db="EMBL/GenBank/DDBJ databases">
        <authorList>
            <person name="Shan Y."/>
        </authorList>
    </citation>
    <scope>NUCLEOTIDE SEQUENCE [LARGE SCALE GENOMIC DNA]</scope>
    <source>
        <strain evidence="3">csc3.9</strain>
    </source>
</reference>
<evidence type="ECO:0000313" key="3">
    <source>
        <dbReference type="Proteomes" id="UP000596063"/>
    </source>
</evidence>
<organism evidence="2 3">
    <name type="scientific">Spongiibacter nanhainus</name>
    <dbReference type="NCBI Taxonomy" id="2794344"/>
    <lineage>
        <taxon>Bacteria</taxon>
        <taxon>Pseudomonadati</taxon>
        <taxon>Pseudomonadota</taxon>
        <taxon>Gammaproteobacteria</taxon>
        <taxon>Cellvibrionales</taxon>
        <taxon>Spongiibacteraceae</taxon>
        <taxon>Spongiibacter</taxon>
    </lineage>
</organism>
<feature type="transmembrane region" description="Helical" evidence="1">
    <location>
        <begin position="41"/>
        <end position="60"/>
    </location>
</feature>
<feature type="transmembrane region" description="Helical" evidence="1">
    <location>
        <begin position="67"/>
        <end position="85"/>
    </location>
</feature>
<dbReference type="Pfam" id="PF17113">
    <property type="entry name" value="AmpE"/>
    <property type="match status" value="1"/>
</dbReference>
<dbReference type="Proteomes" id="UP000596063">
    <property type="component" value="Chromosome"/>
</dbReference>
<evidence type="ECO:0000256" key="1">
    <source>
        <dbReference type="SAM" id="Phobius"/>
    </source>
</evidence>
<dbReference type="KEGG" id="snan:I6N98_04385"/>
<name>A0A7T4R2L4_9GAMM</name>
<keyword evidence="1" id="KW-0472">Membrane</keyword>
<feature type="transmembrane region" description="Helical" evidence="1">
    <location>
        <begin position="189"/>
        <end position="211"/>
    </location>
</feature>
<keyword evidence="1" id="KW-0812">Transmembrane</keyword>
<dbReference type="PANTHER" id="PTHR38684">
    <property type="entry name" value="PROTEIN AMPE"/>
    <property type="match status" value="1"/>
</dbReference>
<sequence>MEFLAILIAWGAVQLWGSGGAVQRDEWLQRYSGWLKSLPSPALRITLLVLPPALLVALAVEALRDWVFGLPALLMSLAILLYSLGRGDFQIQLRLYLNSWQRGDLAGAYRHGQHFSEELCDSGADNALELHHSVRQAVFYQGFERWFAVVFWFVLLGAGGALAYRILFLAARHRATGCQQEDRNLAAQALFYIEWLPVRLLGFAFALIGHFDDSFAAWRRHSFAGVAGANDEGLGSAEYLDAVGSKAVSVRLPEGQVDGDCFTRTAADQLSAVQQLLSRSLLCWVAVLAVLEIF</sequence>
<dbReference type="EMBL" id="CP066167">
    <property type="protein sequence ID" value="QQD19099.1"/>
    <property type="molecule type" value="Genomic_DNA"/>
</dbReference>
<evidence type="ECO:0000313" key="2">
    <source>
        <dbReference type="EMBL" id="QQD19099.1"/>
    </source>
</evidence>